<dbReference type="Proteomes" id="UP000502706">
    <property type="component" value="Chromosome"/>
</dbReference>
<evidence type="ECO:0000256" key="4">
    <source>
        <dbReference type="ARBA" id="ARBA00022927"/>
    </source>
</evidence>
<keyword evidence="3" id="KW-0812">Transmembrane</keyword>
<dbReference type="Pfam" id="PF02416">
    <property type="entry name" value="TatA_B_E"/>
    <property type="match status" value="1"/>
</dbReference>
<evidence type="ECO:0000256" key="2">
    <source>
        <dbReference type="ARBA" id="ARBA00022448"/>
    </source>
</evidence>
<evidence type="ECO:0000313" key="10">
    <source>
        <dbReference type="Proteomes" id="UP000502706"/>
    </source>
</evidence>
<sequence length="75" mass="8077">MSIGPFEILLVLAVLALIIGPRRVTDMAKSFGRGVQEFVAEIGDKGSDSKREAIGDGDEKADEKDKEATKGTNKR</sequence>
<reference evidence="9 10" key="1">
    <citation type="submission" date="2019-10" db="EMBL/GenBank/DDBJ databases">
        <title>Rubrobacter sp nov SCSIO 52915 isolated from a deep-sea sediment in the South China Sea.</title>
        <authorList>
            <person name="Chen R.W."/>
        </authorList>
    </citation>
    <scope>NUCLEOTIDE SEQUENCE [LARGE SCALE GENOMIC DNA]</scope>
    <source>
        <strain evidence="9 10">SCSIO 52915</strain>
    </source>
</reference>
<comment type="subcellular location">
    <subcellularLocation>
        <location evidence="1">Membrane</location>
        <topology evidence="1">Single-pass membrane protein</topology>
    </subcellularLocation>
</comment>
<evidence type="ECO:0000313" key="9">
    <source>
        <dbReference type="EMBL" id="QIN79334.1"/>
    </source>
</evidence>
<organism evidence="9 10">
    <name type="scientific">Rubrobacter marinus</name>
    <dbReference type="NCBI Taxonomy" id="2653852"/>
    <lineage>
        <taxon>Bacteria</taxon>
        <taxon>Bacillati</taxon>
        <taxon>Actinomycetota</taxon>
        <taxon>Rubrobacteria</taxon>
        <taxon>Rubrobacterales</taxon>
        <taxon>Rubrobacteraceae</taxon>
        <taxon>Rubrobacter</taxon>
    </lineage>
</organism>
<evidence type="ECO:0000256" key="6">
    <source>
        <dbReference type="ARBA" id="ARBA00023010"/>
    </source>
</evidence>
<evidence type="ECO:0000256" key="3">
    <source>
        <dbReference type="ARBA" id="ARBA00022692"/>
    </source>
</evidence>
<gene>
    <name evidence="9" type="ORF">GBA65_13360</name>
</gene>
<feature type="region of interest" description="Disordered" evidence="8">
    <location>
        <begin position="46"/>
        <end position="75"/>
    </location>
</feature>
<dbReference type="EMBL" id="CP045121">
    <property type="protein sequence ID" value="QIN79334.1"/>
    <property type="molecule type" value="Genomic_DNA"/>
</dbReference>
<proteinExistence type="predicted"/>
<keyword evidence="10" id="KW-1185">Reference proteome</keyword>
<dbReference type="Gene3D" id="1.20.5.3310">
    <property type="match status" value="1"/>
</dbReference>
<feature type="compositionally biased region" description="Basic and acidic residues" evidence="8">
    <location>
        <begin position="46"/>
        <end position="69"/>
    </location>
</feature>
<keyword evidence="4" id="KW-0653">Protein transport</keyword>
<evidence type="ECO:0000256" key="5">
    <source>
        <dbReference type="ARBA" id="ARBA00022989"/>
    </source>
</evidence>
<accession>A0A6G8PYL0</accession>
<dbReference type="KEGG" id="rmar:GBA65_13360"/>
<keyword evidence="7" id="KW-0472">Membrane</keyword>
<evidence type="ECO:0008006" key="11">
    <source>
        <dbReference type="Google" id="ProtNLM"/>
    </source>
</evidence>
<evidence type="ECO:0000256" key="8">
    <source>
        <dbReference type="SAM" id="MobiDB-lite"/>
    </source>
</evidence>
<keyword evidence="2" id="KW-0813">Transport</keyword>
<keyword evidence="6" id="KW-0811">Translocation</keyword>
<dbReference type="GO" id="GO:0016020">
    <property type="term" value="C:membrane"/>
    <property type="evidence" value="ECO:0007669"/>
    <property type="project" value="UniProtKB-ARBA"/>
</dbReference>
<protein>
    <recommendedName>
        <fullName evidence="11">Sec-independent protein translocase protein TatA</fullName>
    </recommendedName>
</protein>
<dbReference type="InterPro" id="IPR003369">
    <property type="entry name" value="TatA/B/E"/>
</dbReference>
<evidence type="ECO:0000256" key="1">
    <source>
        <dbReference type="ARBA" id="ARBA00004167"/>
    </source>
</evidence>
<evidence type="ECO:0000256" key="7">
    <source>
        <dbReference type="ARBA" id="ARBA00023136"/>
    </source>
</evidence>
<dbReference type="RefSeq" id="WP_166396998.1">
    <property type="nucleotide sequence ID" value="NZ_CP045121.1"/>
</dbReference>
<keyword evidence="5" id="KW-1133">Transmembrane helix</keyword>
<name>A0A6G8PYL0_9ACTN</name>
<dbReference type="AlphaFoldDB" id="A0A6G8PYL0"/>
<dbReference type="GO" id="GO:0015031">
    <property type="term" value="P:protein transport"/>
    <property type="evidence" value="ECO:0007669"/>
    <property type="project" value="UniProtKB-KW"/>
</dbReference>